<dbReference type="PROSITE" id="PS50893">
    <property type="entry name" value="ABC_TRANSPORTER_2"/>
    <property type="match status" value="2"/>
</dbReference>
<sequence>MTYQASEQSDDPALNPVLSLDNITKTFPGVKALDGVELHLFAGEVTALIGENGAGKSTVVKTLTGIYQPDGGRIVLDGQPVHFPTPQDAADAGVTAIHQETVLFEELTVAENVYIGHAPKNRFGLIDTKAMHAKTAEILKSIGAPIDAGVKLKDLGIASRHLVAIARALSVEARVVIMDEPTAALSQTEIEELYELVDTLKAQGKAILFISHKFDEIFRIADRYTVFRDGQFVGAGNMANVKEAELVQMMVGRAVEQLFPKRHAEVGGEVLKVVGYSHPTEFEDINFTLRRGEILGFYGLVGAGRSEFMQSLIGITRPSKGAVRIDNKVRVIRSPADAIKAGIVYVPEDRGKQGAILDMPIFQNITLPSLHKTSREGFIQLAEEFALAREYTERLDLRAASLDTNVGALSGGNQQKVVIAKWLATQPRVIILDEPTKGIDIGSKAAVHDFMSELAAQGLSVIMVSSEIPEILGMSDRVIVMREGRMVVEVQGDELSPETLVRHAVGIQAKGDAV</sequence>
<dbReference type="PROSITE" id="PS00211">
    <property type="entry name" value="ABC_TRANSPORTER_1"/>
    <property type="match status" value="1"/>
</dbReference>
<dbReference type="SMART" id="SM00382">
    <property type="entry name" value="AAA"/>
    <property type="match status" value="2"/>
</dbReference>
<evidence type="ECO:0000256" key="8">
    <source>
        <dbReference type="ARBA" id="ARBA00023136"/>
    </source>
</evidence>
<evidence type="ECO:0000256" key="4">
    <source>
        <dbReference type="ARBA" id="ARBA00022737"/>
    </source>
</evidence>
<evidence type="ECO:0000256" key="7">
    <source>
        <dbReference type="ARBA" id="ARBA00022967"/>
    </source>
</evidence>
<evidence type="ECO:0000256" key="1">
    <source>
        <dbReference type="ARBA" id="ARBA00022448"/>
    </source>
</evidence>
<accession>A0ABY1NUQ3</accession>
<protein>
    <submittedName>
        <fullName evidence="10">Rhamnose ABC transporter ATP-binding protein</fullName>
    </submittedName>
</protein>
<dbReference type="InterPro" id="IPR027417">
    <property type="entry name" value="P-loop_NTPase"/>
</dbReference>
<dbReference type="InterPro" id="IPR017871">
    <property type="entry name" value="ABC_transporter-like_CS"/>
</dbReference>
<dbReference type="CDD" id="cd03215">
    <property type="entry name" value="ABC_Carb_Monos_II"/>
    <property type="match status" value="1"/>
</dbReference>
<evidence type="ECO:0000256" key="6">
    <source>
        <dbReference type="ARBA" id="ARBA00022840"/>
    </source>
</evidence>
<dbReference type="RefSeq" id="WP_283425525.1">
    <property type="nucleotide sequence ID" value="NZ_FXTY01000003.1"/>
</dbReference>
<dbReference type="GO" id="GO:0005524">
    <property type="term" value="F:ATP binding"/>
    <property type="evidence" value="ECO:0007669"/>
    <property type="project" value="UniProtKB-KW"/>
</dbReference>
<dbReference type="InterPro" id="IPR003439">
    <property type="entry name" value="ABC_transporter-like_ATP-bd"/>
</dbReference>
<keyword evidence="3" id="KW-0762">Sugar transport</keyword>
<keyword evidence="4" id="KW-0677">Repeat</keyword>
<keyword evidence="11" id="KW-1185">Reference proteome</keyword>
<organism evidence="10 11">
    <name type="scientific">Shimia sagamensis</name>
    <dbReference type="NCBI Taxonomy" id="1566352"/>
    <lineage>
        <taxon>Bacteria</taxon>
        <taxon>Pseudomonadati</taxon>
        <taxon>Pseudomonadota</taxon>
        <taxon>Alphaproteobacteria</taxon>
        <taxon>Rhodobacterales</taxon>
        <taxon>Roseobacteraceae</taxon>
    </lineage>
</organism>
<dbReference type="PANTHER" id="PTHR43790">
    <property type="entry name" value="CARBOHYDRATE TRANSPORT ATP-BINDING PROTEIN MG119-RELATED"/>
    <property type="match status" value="1"/>
</dbReference>
<keyword evidence="2" id="KW-1003">Cell membrane</keyword>
<comment type="caution">
    <text evidence="10">The sequence shown here is derived from an EMBL/GenBank/DDBJ whole genome shotgun (WGS) entry which is preliminary data.</text>
</comment>
<dbReference type="Proteomes" id="UP001157961">
    <property type="component" value="Unassembled WGS sequence"/>
</dbReference>
<dbReference type="SUPFAM" id="SSF52540">
    <property type="entry name" value="P-loop containing nucleoside triphosphate hydrolases"/>
    <property type="match status" value="2"/>
</dbReference>
<dbReference type="Gene3D" id="3.40.50.300">
    <property type="entry name" value="P-loop containing nucleotide triphosphate hydrolases"/>
    <property type="match status" value="2"/>
</dbReference>
<dbReference type="InterPro" id="IPR003593">
    <property type="entry name" value="AAA+_ATPase"/>
</dbReference>
<keyword evidence="6 10" id="KW-0067">ATP-binding</keyword>
<dbReference type="Pfam" id="PF00005">
    <property type="entry name" value="ABC_tran"/>
    <property type="match status" value="2"/>
</dbReference>
<dbReference type="CDD" id="cd03216">
    <property type="entry name" value="ABC_Carb_Monos_I"/>
    <property type="match status" value="1"/>
</dbReference>
<reference evidence="10 11" key="1">
    <citation type="submission" date="2017-05" db="EMBL/GenBank/DDBJ databases">
        <authorList>
            <person name="Varghese N."/>
            <person name="Submissions S."/>
        </authorList>
    </citation>
    <scope>NUCLEOTIDE SEQUENCE [LARGE SCALE GENOMIC DNA]</scope>
    <source>
        <strain evidence="10 11">DSM 29734</strain>
    </source>
</reference>
<evidence type="ECO:0000313" key="10">
    <source>
        <dbReference type="EMBL" id="SMP16438.1"/>
    </source>
</evidence>
<dbReference type="PANTHER" id="PTHR43790:SF3">
    <property type="entry name" value="D-ALLOSE IMPORT ATP-BINDING PROTEIN ALSA-RELATED"/>
    <property type="match status" value="1"/>
</dbReference>
<keyword evidence="5" id="KW-0547">Nucleotide-binding</keyword>
<dbReference type="InterPro" id="IPR050107">
    <property type="entry name" value="ABC_carbohydrate_import_ATPase"/>
</dbReference>
<proteinExistence type="predicted"/>
<keyword evidence="1" id="KW-0813">Transport</keyword>
<dbReference type="EMBL" id="FXTY01000003">
    <property type="protein sequence ID" value="SMP16438.1"/>
    <property type="molecule type" value="Genomic_DNA"/>
</dbReference>
<keyword evidence="8" id="KW-0472">Membrane</keyword>
<feature type="domain" description="ABC transporter" evidence="9">
    <location>
        <begin position="18"/>
        <end position="254"/>
    </location>
</feature>
<evidence type="ECO:0000256" key="5">
    <source>
        <dbReference type="ARBA" id="ARBA00022741"/>
    </source>
</evidence>
<name>A0ABY1NUQ3_9RHOB</name>
<gene>
    <name evidence="10" type="ORF">SAMN06265373_10352</name>
</gene>
<feature type="domain" description="ABC transporter" evidence="9">
    <location>
        <begin position="266"/>
        <end position="508"/>
    </location>
</feature>
<keyword evidence="7" id="KW-1278">Translocase</keyword>
<evidence type="ECO:0000259" key="9">
    <source>
        <dbReference type="PROSITE" id="PS50893"/>
    </source>
</evidence>
<evidence type="ECO:0000256" key="3">
    <source>
        <dbReference type="ARBA" id="ARBA00022597"/>
    </source>
</evidence>
<evidence type="ECO:0000256" key="2">
    <source>
        <dbReference type="ARBA" id="ARBA00022475"/>
    </source>
</evidence>
<evidence type="ECO:0000313" key="11">
    <source>
        <dbReference type="Proteomes" id="UP001157961"/>
    </source>
</evidence>